<name>I3YAS0_THIV6</name>
<keyword evidence="4" id="KW-0488">Methylation</keyword>
<dbReference type="AlphaFoldDB" id="I3YAS0"/>
<dbReference type="HOGENOM" id="CLU_1239684_0_0_6"/>
<dbReference type="eggNOG" id="COG4970">
    <property type="taxonomic scope" value="Bacteria"/>
</dbReference>
<evidence type="ECO:0000256" key="7">
    <source>
        <dbReference type="ARBA" id="ARBA00022989"/>
    </source>
</evidence>
<protein>
    <recommendedName>
        <fullName evidence="2">Type II secretion system protein H</fullName>
    </recommendedName>
    <alternativeName>
        <fullName evidence="10">General secretion pathway protein H</fullName>
    </alternativeName>
</protein>
<dbReference type="EMBL" id="CP003154">
    <property type="protein sequence ID" value="AFL74088.1"/>
    <property type="molecule type" value="Genomic_DNA"/>
</dbReference>
<proteinExistence type="inferred from homology"/>
<dbReference type="GO" id="GO:0015628">
    <property type="term" value="P:protein secretion by the type II secretion system"/>
    <property type="evidence" value="ECO:0007669"/>
    <property type="project" value="InterPro"/>
</dbReference>
<dbReference type="InterPro" id="IPR045584">
    <property type="entry name" value="Pilin-like"/>
</dbReference>
<keyword evidence="15" id="KW-1185">Reference proteome</keyword>
<dbReference type="SUPFAM" id="SSF54523">
    <property type="entry name" value="Pili subunits"/>
    <property type="match status" value="1"/>
</dbReference>
<dbReference type="KEGG" id="tvi:Thivi_2137"/>
<evidence type="ECO:0000256" key="8">
    <source>
        <dbReference type="ARBA" id="ARBA00023136"/>
    </source>
</evidence>
<keyword evidence="3" id="KW-1003">Cell membrane</keyword>
<accession>I3YAS0</accession>
<dbReference type="STRING" id="765911.Thivi_2137"/>
<evidence type="ECO:0000256" key="3">
    <source>
        <dbReference type="ARBA" id="ARBA00022475"/>
    </source>
</evidence>
<feature type="domain" description="General secretion pathway GspH" evidence="13">
    <location>
        <begin position="111"/>
        <end position="217"/>
    </location>
</feature>
<evidence type="ECO:0000313" key="14">
    <source>
        <dbReference type="EMBL" id="AFL74088.1"/>
    </source>
</evidence>
<organism evidence="14 15">
    <name type="scientific">Thiocystis violascens (strain ATCC 17096 / DSM 198 / 6111)</name>
    <name type="common">Chromatium violascens</name>
    <dbReference type="NCBI Taxonomy" id="765911"/>
    <lineage>
        <taxon>Bacteria</taxon>
        <taxon>Pseudomonadati</taxon>
        <taxon>Pseudomonadota</taxon>
        <taxon>Gammaproteobacteria</taxon>
        <taxon>Chromatiales</taxon>
        <taxon>Chromatiaceae</taxon>
        <taxon>Thiocystis</taxon>
    </lineage>
</organism>
<evidence type="ECO:0000256" key="6">
    <source>
        <dbReference type="ARBA" id="ARBA00022692"/>
    </source>
</evidence>
<dbReference type="Pfam" id="PF12019">
    <property type="entry name" value="GspH"/>
    <property type="match status" value="1"/>
</dbReference>
<evidence type="ECO:0000256" key="9">
    <source>
        <dbReference type="ARBA" id="ARBA00025772"/>
    </source>
</evidence>
<evidence type="ECO:0000256" key="10">
    <source>
        <dbReference type="ARBA" id="ARBA00030775"/>
    </source>
</evidence>
<evidence type="ECO:0000259" key="13">
    <source>
        <dbReference type="Pfam" id="PF12019"/>
    </source>
</evidence>
<feature type="transmembrane region" description="Helical" evidence="12">
    <location>
        <begin position="75"/>
        <end position="98"/>
    </location>
</feature>
<dbReference type="Pfam" id="PF07963">
    <property type="entry name" value="N_methyl"/>
    <property type="match status" value="1"/>
</dbReference>
<gene>
    <name evidence="14" type="ordered locus">Thivi_2137</name>
</gene>
<dbReference type="NCBIfam" id="TIGR02532">
    <property type="entry name" value="IV_pilin_GFxxxE"/>
    <property type="match status" value="1"/>
</dbReference>
<sequence>MLISCTCRTGSVPGFRAMRATISADCTAWYGRSNFPAPTNSPRSQPRLESAASDLPAPSNGRHEKYAASRGMNGVTLIELIVTLSIAAILLAIGVPSFQSVITSNRLVTSANDVLLGMHMAKSEAIRQNTSIRFCLNPTSREWRVATSAGTDIKVGSLHSTIAVTAANLDTSITNHVCVRFRSDGLSYDLGNTLMTNGSITLTLSGSTRAINVKTGGLHVTSS</sequence>
<keyword evidence="7 12" id="KW-1133">Transmembrane helix</keyword>
<dbReference type="Proteomes" id="UP000006062">
    <property type="component" value="Chromosome"/>
</dbReference>
<reference evidence="14 15" key="1">
    <citation type="submission" date="2012-06" db="EMBL/GenBank/DDBJ databases">
        <title>Complete sequence of Thiocystis violascens DSM 198.</title>
        <authorList>
            <consortium name="US DOE Joint Genome Institute"/>
            <person name="Lucas S."/>
            <person name="Han J."/>
            <person name="Lapidus A."/>
            <person name="Cheng J.-F."/>
            <person name="Goodwin L."/>
            <person name="Pitluck S."/>
            <person name="Peters L."/>
            <person name="Ovchinnikova G."/>
            <person name="Teshima H."/>
            <person name="Detter J.C."/>
            <person name="Han C."/>
            <person name="Tapia R."/>
            <person name="Land M."/>
            <person name="Hauser L."/>
            <person name="Kyrpides N."/>
            <person name="Ivanova N."/>
            <person name="Pagani I."/>
            <person name="Vogl K."/>
            <person name="Liu Z."/>
            <person name="Frigaard N.-U."/>
            <person name="Bryant D."/>
            <person name="Woyke T."/>
        </authorList>
    </citation>
    <scope>NUCLEOTIDE SEQUENCE [LARGE SCALE GENOMIC DNA]</scope>
    <source>
        <strain evidence="15">ATCC 17096 / DSM 198 / 6111</strain>
    </source>
</reference>
<feature type="region of interest" description="Disordered" evidence="11">
    <location>
        <begin position="37"/>
        <end position="65"/>
    </location>
</feature>
<evidence type="ECO:0000256" key="4">
    <source>
        <dbReference type="ARBA" id="ARBA00022481"/>
    </source>
</evidence>
<evidence type="ECO:0000256" key="2">
    <source>
        <dbReference type="ARBA" id="ARBA00021549"/>
    </source>
</evidence>
<evidence type="ECO:0000256" key="1">
    <source>
        <dbReference type="ARBA" id="ARBA00004377"/>
    </source>
</evidence>
<comment type="similarity">
    <text evidence="9">Belongs to the GSP H family.</text>
</comment>
<keyword evidence="6 12" id="KW-0812">Transmembrane</keyword>
<evidence type="ECO:0000256" key="12">
    <source>
        <dbReference type="SAM" id="Phobius"/>
    </source>
</evidence>
<comment type="subcellular location">
    <subcellularLocation>
        <location evidence="1">Cell inner membrane</location>
        <topology evidence="1">Single-pass membrane protein</topology>
    </subcellularLocation>
</comment>
<dbReference type="GO" id="GO:0015627">
    <property type="term" value="C:type II protein secretion system complex"/>
    <property type="evidence" value="ECO:0007669"/>
    <property type="project" value="InterPro"/>
</dbReference>
<keyword evidence="5" id="KW-0997">Cell inner membrane</keyword>
<evidence type="ECO:0000256" key="5">
    <source>
        <dbReference type="ARBA" id="ARBA00022519"/>
    </source>
</evidence>
<dbReference type="GO" id="GO:0005886">
    <property type="term" value="C:plasma membrane"/>
    <property type="evidence" value="ECO:0007669"/>
    <property type="project" value="UniProtKB-SubCell"/>
</dbReference>
<dbReference type="InterPro" id="IPR022346">
    <property type="entry name" value="T2SS_GspH"/>
</dbReference>
<dbReference type="InterPro" id="IPR012902">
    <property type="entry name" value="N_methyl_site"/>
</dbReference>
<evidence type="ECO:0000313" key="15">
    <source>
        <dbReference type="Proteomes" id="UP000006062"/>
    </source>
</evidence>
<keyword evidence="8 12" id="KW-0472">Membrane</keyword>
<evidence type="ECO:0000256" key="11">
    <source>
        <dbReference type="SAM" id="MobiDB-lite"/>
    </source>
</evidence>
<dbReference type="Gene3D" id="3.30.700.10">
    <property type="entry name" value="Glycoprotein, Type 4 Pilin"/>
    <property type="match status" value="1"/>
</dbReference>